<dbReference type="AlphaFoldDB" id="A0A0A7DNM9"/>
<name>A0A0A7DNM9_HYDEC</name>
<evidence type="ECO:0000256" key="4">
    <source>
        <dbReference type="ARBA" id="ARBA00022525"/>
    </source>
</evidence>
<dbReference type="InterPro" id="IPR005817">
    <property type="entry name" value="Wnt"/>
</dbReference>
<dbReference type="GO" id="GO:0030182">
    <property type="term" value="P:neuron differentiation"/>
    <property type="evidence" value="ECO:0007669"/>
    <property type="project" value="TreeGrafter"/>
</dbReference>
<keyword evidence="5" id="KW-0272">Extracellular matrix</keyword>
<evidence type="ECO:0000256" key="7">
    <source>
        <dbReference type="ARBA" id="ARBA00023157"/>
    </source>
</evidence>
<keyword evidence="3 8" id="KW-0217">Developmental protein</keyword>
<evidence type="ECO:0000256" key="8">
    <source>
        <dbReference type="RuleBase" id="RU003500"/>
    </source>
</evidence>
<sequence length="322" mass="36901">KLALVSGDIYNRKFCNNYRFWTDTQRKLCINYGDLIPKVSVGARIAYDECIHQFRWRRWNCSAHAPNSLWTTDSKNYPSLFGNRLIMESKEAAFISALFSAGVVYSVTKACSSNQLQSCSCDVRDTKDDSRGYRWHRCNDNVNFGVTFSKQFIDSVELNWSLERMYSSHARSLMNLHNNDVGRKTIESNMKLKCACHGVSGACTSRICSREIPDFRFIGNVLKRKFDAAIKVKLKYISTRQVLMPAMKYSPPVTNTQLVYLKNSPLYCSSVTGRRCRQKKGESGSCNAMCCGRGYRTKERTVVKNCNCQFIWCCRITCQKCT</sequence>
<evidence type="ECO:0000256" key="2">
    <source>
        <dbReference type="ARBA" id="ARBA00005683"/>
    </source>
</evidence>
<dbReference type="CDD" id="cd13113">
    <property type="entry name" value="Wnt"/>
    <property type="match status" value="1"/>
</dbReference>
<dbReference type="SMART" id="SM00097">
    <property type="entry name" value="WNT1"/>
    <property type="match status" value="1"/>
</dbReference>
<dbReference type="GO" id="GO:0005109">
    <property type="term" value="F:frizzled binding"/>
    <property type="evidence" value="ECO:0007669"/>
    <property type="project" value="TreeGrafter"/>
</dbReference>
<keyword evidence="6 8" id="KW-0879">Wnt signaling pathway</keyword>
<evidence type="ECO:0000313" key="9">
    <source>
        <dbReference type="EMBL" id="AIU99847.1"/>
    </source>
</evidence>
<comment type="subcellular location">
    <subcellularLocation>
        <location evidence="1 8">Secreted</location>
        <location evidence="1 8">Extracellular space</location>
        <location evidence="1 8">Extracellular matrix</location>
    </subcellularLocation>
</comment>
<accession>A0A0A7DNM9</accession>
<dbReference type="GO" id="GO:0060070">
    <property type="term" value="P:canonical Wnt signaling pathway"/>
    <property type="evidence" value="ECO:0007669"/>
    <property type="project" value="TreeGrafter"/>
</dbReference>
<proteinExistence type="evidence at transcript level"/>
<feature type="non-terminal residue" evidence="9">
    <location>
        <position position="322"/>
    </location>
</feature>
<dbReference type="PANTHER" id="PTHR12027">
    <property type="entry name" value="WNT RELATED"/>
    <property type="match status" value="1"/>
</dbReference>
<keyword evidence="7" id="KW-1015">Disulfide bond</keyword>
<dbReference type="GO" id="GO:0005125">
    <property type="term" value="F:cytokine activity"/>
    <property type="evidence" value="ECO:0007669"/>
    <property type="project" value="TreeGrafter"/>
</dbReference>
<protein>
    <recommendedName>
        <fullName evidence="8">Protein Wnt</fullName>
    </recommendedName>
</protein>
<dbReference type="Gene3D" id="3.30.2460.20">
    <property type="match status" value="1"/>
</dbReference>
<evidence type="ECO:0000256" key="5">
    <source>
        <dbReference type="ARBA" id="ARBA00022530"/>
    </source>
</evidence>
<dbReference type="Pfam" id="PF00110">
    <property type="entry name" value="wnt"/>
    <property type="match status" value="1"/>
</dbReference>
<dbReference type="GO" id="GO:0045165">
    <property type="term" value="P:cell fate commitment"/>
    <property type="evidence" value="ECO:0007669"/>
    <property type="project" value="TreeGrafter"/>
</dbReference>
<keyword evidence="4" id="KW-0964">Secreted</keyword>
<comment type="similarity">
    <text evidence="2 8">Belongs to the Wnt family.</text>
</comment>
<dbReference type="InterPro" id="IPR043158">
    <property type="entry name" value="Wnt_C"/>
</dbReference>
<reference evidence="9" key="1">
    <citation type="submission" date="2013-11" db="EMBL/GenBank/DDBJ databases">
        <title>Lineage-specific ramification of hydrozoan Wnt ligands.</title>
        <authorList>
            <person name="Hensel K."/>
            <person name="Schnitzler C."/>
            <person name="Baxevanis A."/>
            <person name="Buss L."/>
            <person name="Nicotra M."/>
            <person name="Cartwright P."/>
            <person name="Plickert G."/>
            <person name="Schiffer P."/>
            <person name="Sanders S."/>
            <person name="Frank U."/>
        </authorList>
    </citation>
    <scope>NUCLEOTIDE SEQUENCE</scope>
</reference>
<evidence type="ECO:0000256" key="1">
    <source>
        <dbReference type="ARBA" id="ARBA00004498"/>
    </source>
</evidence>
<dbReference type="EMBL" id="KF914658">
    <property type="protein sequence ID" value="AIU99847.1"/>
    <property type="molecule type" value="mRNA"/>
</dbReference>
<gene>
    <name evidence="9" type="primary">Wnt16</name>
</gene>
<evidence type="ECO:0000256" key="3">
    <source>
        <dbReference type="ARBA" id="ARBA00022473"/>
    </source>
</evidence>
<comment type="function">
    <text evidence="8">Ligand for members of the frizzled family of seven transmembrane receptors.</text>
</comment>
<evidence type="ECO:0000256" key="6">
    <source>
        <dbReference type="ARBA" id="ARBA00022687"/>
    </source>
</evidence>
<dbReference type="PRINTS" id="PR01349">
    <property type="entry name" value="WNTPROTEIN"/>
</dbReference>
<feature type="non-terminal residue" evidence="9">
    <location>
        <position position="1"/>
    </location>
</feature>
<dbReference type="GO" id="GO:0005615">
    <property type="term" value="C:extracellular space"/>
    <property type="evidence" value="ECO:0007669"/>
    <property type="project" value="TreeGrafter"/>
</dbReference>
<organism evidence="9">
    <name type="scientific">Hydractinia echinata</name>
    <name type="common">Snail fur</name>
    <name type="synonym">Hermit crab hydroid</name>
    <dbReference type="NCBI Taxonomy" id="3283270"/>
    <lineage>
        <taxon>Eukaryota</taxon>
        <taxon>Metazoa</taxon>
        <taxon>Cnidaria</taxon>
        <taxon>Anthozoa</taxon>
        <taxon>Octocorallia</taxon>
        <taxon>Malacalcyonacea</taxon>
        <taxon>Cladiellidae</taxon>
        <taxon>Klyxum</taxon>
    </lineage>
</organism>